<dbReference type="RefSeq" id="WP_379704037.1">
    <property type="nucleotide sequence ID" value="NZ_JBHTAT010000001.1"/>
</dbReference>
<feature type="domain" description="Molybdopterin cofactor biosynthesis MoaD-related C-terminal" evidence="1">
    <location>
        <begin position="35"/>
        <end position="114"/>
    </location>
</feature>
<accession>A0ABD5ZZK8</accession>
<reference evidence="2 3" key="1">
    <citation type="journal article" date="2019" name="Int. J. Syst. Evol. Microbiol.">
        <title>The Global Catalogue of Microorganisms (GCM) 10K type strain sequencing project: providing services to taxonomists for standard genome sequencing and annotation.</title>
        <authorList>
            <consortium name="The Broad Institute Genomics Platform"/>
            <consortium name="The Broad Institute Genome Sequencing Center for Infectious Disease"/>
            <person name="Wu L."/>
            <person name="Ma J."/>
        </authorList>
    </citation>
    <scope>NUCLEOTIDE SEQUENCE [LARGE SCALE GENOMIC DNA]</scope>
    <source>
        <strain evidence="2 3">GX21</strain>
    </source>
</reference>
<protein>
    <recommendedName>
        <fullName evidence="1">Molybdopterin cofactor biosynthesis MoaD-related C-terminal domain-containing protein</fullName>
    </recommendedName>
</protein>
<dbReference type="Pfam" id="PF09189">
    <property type="entry name" value="MoaD_arch"/>
    <property type="match status" value="1"/>
</dbReference>
<proteinExistence type="predicted"/>
<dbReference type="Proteomes" id="UP001596434">
    <property type="component" value="Unassembled WGS sequence"/>
</dbReference>
<evidence type="ECO:0000313" key="3">
    <source>
        <dbReference type="Proteomes" id="UP001596434"/>
    </source>
</evidence>
<name>A0ABD5ZZK8_9EURY</name>
<organism evidence="2 3">
    <name type="scientific">Haloplanus litoreus</name>
    <dbReference type="NCBI Taxonomy" id="767515"/>
    <lineage>
        <taxon>Archaea</taxon>
        <taxon>Methanobacteriati</taxon>
        <taxon>Methanobacteriota</taxon>
        <taxon>Stenosarchaea group</taxon>
        <taxon>Halobacteria</taxon>
        <taxon>Halobacteriales</taxon>
        <taxon>Haloferacaceae</taxon>
        <taxon>Haloplanus</taxon>
    </lineage>
</organism>
<evidence type="ECO:0000259" key="1">
    <source>
        <dbReference type="Pfam" id="PF09189"/>
    </source>
</evidence>
<dbReference type="InterPro" id="IPR015272">
    <property type="entry name" value="MoadD_C"/>
</dbReference>
<dbReference type="AlphaFoldDB" id="A0ABD5ZZK8"/>
<evidence type="ECO:0000313" key="2">
    <source>
        <dbReference type="EMBL" id="MFC7255764.1"/>
    </source>
</evidence>
<comment type="caution">
    <text evidence="2">The sequence shown here is derived from an EMBL/GenBank/DDBJ whole genome shotgun (WGS) entry which is preliminary data.</text>
</comment>
<dbReference type="EMBL" id="JBHTAT010000001">
    <property type="protein sequence ID" value="MFC7255764.1"/>
    <property type="molecule type" value="Genomic_DNA"/>
</dbReference>
<dbReference type="Gene3D" id="3.30.1370.80">
    <property type="entry name" value="Molybdopterin cofactor biosynthesis MoaD-related, C-terminal domain"/>
    <property type="match status" value="1"/>
</dbReference>
<keyword evidence="3" id="KW-1185">Reference proteome</keyword>
<gene>
    <name evidence="2" type="ORF">ACFQKE_10760</name>
</gene>
<dbReference type="InterPro" id="IPR036473">
    <property type="entry name" value="Mopterin_CF_MoaD-rel_C_sf"/>
</dbReference>
<dbReference type="GeneID" id="96954137"/>
<sequence length="114" mass="12743">MSTRTLTPADRKRQAALDAIPPIEESRTDGRLRITRGFRGLSPPQAIRYLEALGGDRVDDRTVEGPEWRATLETRTIPVGAYRLTEVRITWTGDPAAVEAVVLRFRIKAFRAPG</sequence>